<reference evidence="2 3" key="1">
    <citation type="submission" date="2018-06" db="EMBL/GenBank/DDBJ databases">
        <title>Sphaerisporangium craniellae sp. nov., isolated from a marine sponge in the South China Sea.</title>
        <authorList>
            <person name="Li L."/>
        </authorList>
    </citation>
    <scope>NUCLEOTIDE SEQUENCE [LARGE SCALE GENOMIC DNA]</scope>
    <source>
        <strain evidence="2 3">LHW63015</strain>
    </source>
</reference>
<evidence type="ECO:0000256" key="1">
    <source>
        <dbReference type="SAM" id="MobiDB-lite"/>
    </source>
</evidence>
<proteinExistence type="predicted"/>
<accession>A0A366LCV6</accession>
<evidence type="ECO:0000313" key="2">
    <source>
        <dbReference type="EMBL" id="RBQ11610.1"/>
    </source>
</evidence>
<feature type="compositionally biased region" description="Low complexity" evidence="1">
    <location>
        <begin position="236"/>
        <end position="250"/>
    </location>
</feature>
<gene>
    <name evidence="2" type="ORF">DP939_45155</name>
</gene>
<name>A0A366LCV6_9ACTN</name>
<dbReference type="AlphaFoldDB" id="A0A366LCV6"/>
<protein>
    <submittedName>
        <fullName evidence="2">Uncharacterized protein</fullName>
    </submittedName>
</protein>
<sequence length="297" mass="33225">MWRPWRLREVTVTPDGIAIGRPWWRGRSIRWAGVTECHLATRTKVRRSLSGRIRLRNVYVLTIRRRFGLRTRLRMATPATVTGYGDFVTTGPYWPEHAEHVRLAAQAIAVSFARFHLAGVLRRLRDGAEVDFGAFTATPDGLRHRGRYGHRVRPWQELASAGATGTVDLQTLRSGRETFTVHAPLDVAMMSWGQDEHRSRVRNHTTLSLLVEVLKGGASFSQALQTLNDAPQPGQGWAARQGAAETAAHAGGDDAGAREEPAHDRRRESSGDGAPGPRPSPARGQPRRRSRRQRRHR</sequence>
<comment type="caution">
    <text evidence="2">The sequence shown here is derived from an EMBL/GenBank/DDBJ whole genome shotgun (WGS) entry which is preliminary data.</text>
</comment>
<feature type="compositionally biased region" description="Basic and acidic residues" evidence="1">
    <location>
        <begin position="251"/>
        <end position="270"/>
    </location>
</feature>
<evidence type="ECO:0000313" key="3">
    <source>
        <dbReference type="Proteomes" id="UP000253303"/>
    </source>
</evidence>
<organism evidence="2 3">
    <name type="scientific">Spongiactinospora rosea</name>
    <dbReference type="NCBI Taxonomy" id="2248750"/>
    <lineage>
        <taxon>Bacteria</taxon>
        <taxon>Bacillati</taxon>
        <taxon>Actinomycetota</taxon>
        <taxon>Actinomycetes</taxon>
        <taxon>Streptosporangiales</taxon>
        <taxon>Streptosporangiaceae</taxon>
        <taxon>Spongiactinospora</taxon>
    </lineage>
</organism>
<keyword evidence="3" id="KW-1185">Reference proteome</keyword>
<feature type="compositionally biased region" description="Basic residues" evidence="1">
    <location>
        <begin position="285"/>
        <end position="297"/>
    </location>
</feature>
<dbReference type="EMBL" id="QMEY01000063">
    <property type="protein sequence ID" value="RBQ11610.1"/>
    <property type="molecule type" value="Genomic_DNA"/>
</dbReference>
<dbReference type="Proteomes" id="UP000253303">
    <property type="component" value="Unassembled WGS sequence"/>
</dbReference>
<feature type="region of interest" description="Disordered" evidence="1">
    <location>
        <begin position="227"/>
        <end position="297"/>
    </location>
</feature>